<evidence type="ECO:0000256" key="1">
    <source>
        <dbReference type="SAM" id="MobiDB-lite"/>
    </source>
</evidence>
<dbReference type="EMBL" id="KV429035">
    <property type="protein sequence ID" value="KZT73892.1"/>
    <property type="molecule type" value="Genomic_DNA"/>
</dbReference>
<reference evidence="2 3" key="1">
    <citation type="journal article" date="2016" name="Mol. Biol. Evol.">
        <title>Comparative Genomics of Early-Diverging Mushroom-Forming Fungi Provides Insights into the Origins of Lignocellulose Decay Capabilities.</title>
        <authorList>
            <person name="Nagy L.G."/>
            <person name="Riley R."/>
            <person name="Tritt A."/>
            <person name="Adam C."/>
            <person name="Daum C."/>
            <person name="Floudas D."/>
            <person name="Sun H."/>
            <person name="Yadav J.S."/>
            <person name="Pangilinan J."/>
            <person name="Larsson K.H."/>
            <person name="Matsuura K."/>
            <person name="Barry K."/>
            <person name="Labutti K."/>
            <person name="Kuo R."/>
            <person name="Ohm R.A."/>
            <person name="Bhattacharya S.S."/>
            <person name="Shirouzu T."/>
            <person name="Yoshinaga Y."/>
            <person name="Martin F.M."/>
            <person name="Grigoriev I.V."/>
            <person name="Hibbett D.S."/>
        </authorList>
    </citation>
    <scope>NUCLEOTIDE SEQUENCE [LARGE SCALE GENOMIC DNA]</scope>
    <source>
        <strain evidence="2 3">L-15889</strain>
    </source>
</reference>
<protein>
    <submittedName>
        <fullName evidence="2">Uncharacterized protein</fullName>
    </submittedName>
</protein>
<keyword evidence="3" id="KW-1185">Reference proteome</keyword>
<evidence type="ECO:0000313" key="3">
    <source>
        <dbReference type="Proteomes" id="UP000076727"/>
    </source>
</evidence>
<accession>A0A165TSS7</accession>
<organism evidence="2 3">
    <name type="scientific">Daedalea quercina L-15889</name>
    <dbReference type="NCBI Taxonomy" id="1314783"/>
    <lineage>
        <taxon>Eukaryota</taxon>
        <taxon>Fungi</taxon>
        <taxon>Dikarya</taxon>
        <taxon>Basidiomycota</taxon>
        <taxon>Agaricomycotina</taxon>
        <taxon>Agaricomycetes</taxon>
        <taxon>Polyporales</taxon>
        <taxon>Fomitopsis</taxon>
    </lineage>
</organism>
<sequence>MPMPPTQIESMSVPTIICVANHSYSPVARSTAMKNVNDTQAREGNATKQGRNCGRERRGKMMSSKYEPKSTGIR</sequence>
<feature type="region of interest" description="Disordered" evidence="1">
    <location>
        <begin position="36"/>
        <end position="74"/>
    </location>
</feature>
<dbReference type="Proteomes" id="UP000076727">
    <property type="component" value="Unassembled WGS sequence"/>
</dbReference>
<proteinExistence type="predicted"/>
<name>A0A165TSS7_9APHY</name>
<dbReference type="AlphaFoldDB" id="A0A165TSS7"/>
<gene>
    <name evidence="2" type="ORF">DAEQUDRAFT_359976</name>
</gene>
<evidence type="ECO:0000313" key="2">
    <source>
        <dbReference type="EMBL" id="KZT73892.1"/>
    </source>
</evidence>